<dbReference type="EMBL" id="FOUR01000001">
    <property type="protein sequence ID" value="SFM37403.1"/>
    <property type="molecule type" value="Genomic_DNA"/>
</dbReference>
<feature type="chain" id="PRO_5011515877" evidence="1">
    <location>
        <begin position="26"/>
        <end position="221"/>
    </location>
</feature>
<reference evidence="4" key="1">
    <citation type="submission" date="2016-10" db="EMBL/GenBank/DDBJ databases">
        <authorList>
            <person name="Varghese N."/>
            <person name="Submissions S."/>
        </authorList>
    </citation>
    <scope>NUCLEOTIDE SEQUENCE [LARGE SCALE GENOMIC DNA]</scope>
    <source>
        <strain evidence="4">CGMCC 1.6775</strain>
    </source>
</reference>
<dbReference type="Pfam" id="PF07589">
    <property type="entry name" value="PEP-CTERM"/>
    <property type="match status" value="1"/>
</dbReference>
<sequence>MKFKGRFLSSLLAAGCLAGAGSAQAGMITYDTWLPDDGAVGNYIFTVEHDEVGGRFNYDLTVDPWNADPLGLFIDLGNNTVGDADLLQDSGGVELYATNTSSIDCGPGCNISGDAVPDPEDPNGLWELVFRLGDTGGSDLQQTFSWSTSDFELGLSDFGLVAVRSLTLCSGDDLLPDDVDSCNASDKSYSSTPTVPVPEPGTLGLLGLGLLALAIRRVKAS</sequence>
<organism evidence="3 4">
    <name type="scientific">Marinobacter pelagius</name>
    <dbReference type="NCBI Taxonomy" id="379482"/>
    <lineage>
        <taxon>Bacteria</taxon>
        <taxon>Pseudomonadati</taxon>
        <taxon>Pseudomonadota</taxon>
        <taxon>Gammaproteobacteria</taxon>
        <taxon>Pseudomonadales</taxon>
        <taxon>Marinobacteraceae</taxon>
        <taxon>Marinobacter</taxon>
    </lineage>
</organism>
<proteinExistence type="predicted"/>
<evidence type="ECO:0000259" key="2">
    <source>
        <dbReference type="Pfam" id="PF07589"/>
    </source>
</evidence>
<evidence type="ECO:0000313" key="3">
    <source>
        <dbReference type="EMBL" id="SFM37403.1"/>
    </source>
</evidence>
<dbReference type="OrthoDB" id="5829937at2"/>
<dbReference type="AlphaFoldDB" id="A0A1I4QCQ5"/>
<dbReference type="InterPro" id="IPR013424">
    <property type="entry name" value="Ice-binding_C"/>
</dbReference>
<evidence type="ECO:0000313" key="4">
    <source>
        <dbReference type="Proteomes" id="UP000199339"/>
    </source>
</evidence>
<keyword evidence="4" id="KW-1185">Reference proteome</keyword>
<feature type="domain" description="Ice-binding protein C-terminal" evidence="2">
    <location>
        <begin position="196"/>
        <end position="217"/>
    </location>
</feature>
<feature type="signal peptide" evidence="1">
    <location>
        <begin position="1"/>
        <end position="25"/>
    </location>
</feature>
<keyword evidence="1" id="KW-0732">Signal</keyword>
<evidence type="ECO:0000256" key="1">
    <source>
        <dbReference type="SAM" id="SignalP"/>
    </source>
</evidence>
<protein>
    <submittedName>
        <fullName evidence="3">PEP-CTERM protein-sorting domain-containing protein/MYXO-CTERM domain-containing protein</fullName>
    </submittedName>
</protein>
<accession>A0A1I4QCQ5</accession>
<dbReference type="NCBIfam" id="TIGR02595">
    <property type="entry name" value="PEP_CTERM"/>
    <property type="match status" value="1"/>
</dbReference>
<dbReference type="RefSeq" id="WP_091997320.1">
    <property type="nucleotide sequence ID" value="NZ_FOUR01000001.1"/>
</dbReference>
<name>A0A1I4QCQ5_9GAMM</name>
<dbReference type="Proteomes" id="UP000199339">
    <property type="component" value="Unassembled WGS sequence"/>
</dbReference>
<gene>
    <name evidence="3" type="ORF">SAMN04487961_0043</name>
</gene>